<keyword evidence="2" id="KW-1185">Reference proteome</keyword>
<sequence length="281" mass="28095">MPGLTQIMGAGHIVPVAGIAPWAGGAAMGMPCGQQGSFAAAPPWAGMAGGDMPAAGMCPAGAAGIAPPWLGGAMPAPPPAAGIPPAGISPPMGGGAIPPPVRFFIDLPAGMAAPGACPEAPQGTHCIGGAGAPVAQEATAIQTVLTAICCAAGCAPAGGAAALPPIGGMAPPGAGIPPPVASARGSIFERASRYFIVNTFGVGRVNVERKKKWRIVGSGRERAAVVDPPTMNPLLLTAVYMRFETQKRQDGRQSKGPENPWCVSKVVVVEIYESPRCDSWK</sequence>
<dbReference type="RefSeq" id="XP_066669666.1">
    <property type="nucleotide sequence ID" value="XM_066810743.1"/>
</dbReference>
<reference evidence="1 2" key="1">
    <citation type="submission" date="2023-01" db="EMBL/GenBank/DDBJ databases">
        <title>Analysis of 21 Apiospora genomes using comparative genomics revels a genus with tremendous synthesis potential of carbohydrate active enzymes and secondary metabolites.</title>
        <authorList>
            <person name="Sorensen T."/>
        </authorList>
    </citation>
    <scope>NUCLEOTIDE SEQUENCE [LARGE SCALE GENOMIC DNA]</scope>
    <source>
        <strain evidence="1 2">CBS 114990</strain>
    </source>
</reference>
<proteinExistence type="predicted"/>
<accession>A0ABR1WNR4</accession>
<organism evidence="1 2">
    <name type="scientific">Apiospora hydei</name>
    <dbReference type="NCBI Taxonomy" id="1337664"/>
    <lineage>
        <taxon>Eukaryota</taxon>
        <taxon>Fungi</taxon>
        <taxon>Dikarya</taxon>
        <taxon>Ascomycota</taxon>
        <taxon>Pezizomycotina</taxon>
        <taxon>Sordariomycetes</taxon>
        <taxon>Xylariomycetidae</taxon>
        <taxon>Amphisphaeriales</taxon>
        <taxon>Apiosporaceae</taxon>
        <taxon>Apiospora</taxon>
    </lineage>
</organism>
<comment type="caution">
    <text evidence="1">The sequence shown here is derived from an EMBL/GenBank/DDBJ whole genome shotgun (WGS) entry which is preliminary data.</text>
</comment>
<gene>
    <name evidence="1" type="ORF">PG997_006428</name>
</gene>
<dbReference type="GeneID" id="92043803"/>
<evidence type="ECO:0000313" key="1">
    <source>
        <dbReference type="EMBL" id="KAK8085157.1"/>
    </source>
</evidence>
<dbReference type="EMBL" id="JAQQWN010000005">
    <property type="protein sequence ID" value="KAK8085157.1"/>
    <property type="molecule type" value="Genomic_DNA"/>
</dbReference>
<dbReference type="Proteomes" id="UP001433268">
    <property type="component" value="Unassembled WGS sequence"/>
</dbReference>
<evidence type="ECO:0000313" key="2">
    <source>
        <dbReference type="Proteomes" id="UP001433268"/>
    </source>
</evidence>
<name>A0ABR1WNR4_9PEZI</name>
<protein>
    <submittedName>
        <fullName evidence="1">Uncharacterized protein</fullName>
    </submittedName>
</protein>